<evidence type="ECO:0000313" key="3">
    <source>
        <dbReference type="Proteomes" id="UP000537729"/>
    </source>
</evidence>
<dbReference type="EMBL" id="JAAQWG010000120">
    <property type="protein sequence ID" value="NMY13714.1"/>
    <property type="molecule type" value="Genomic_DNA"/>
</dbReference>
<organism evidence="2 3">
    <name type="scientific">Pseudomonas veronii</name>
    <dbReference type="NCBI Taxonomy" id="76761"/>
    <lineage>
        <taxon>Bacteria</taxon>
        <taxon>Pseudomonadati</taxon>
        <taxon>Pseudomonadota</taxon>
        <taxon>Gammaproteobacteria</taxon>
        <taxon>Pseudomonadales</taxon>
        <taxon>Pseudomonadaceae</taxon>
        <taxon>Pseudomonas</taxon>
    </lineage>
</organism>
<protein>
    <submittedName>
        <fullName evidence="2">Uncharacterized protein</fullName>
    </submittedName>
</protein>
<gene>
    <name evidence="2" type="ORF">HBO38_36005</name>
</gene>
<keyword evidence="1" id="KW-0812">Transmembrane</keyword>
<dbReference type="RefSeq" id="WP_169886706.1">
    <property type="nucleotide sequence ID" value="NZ_JAAQWG010000120.1"/>
</dbReference>
<proteinExistence type="predicted"/>
<name>A0A7Y1FDA8_PSEVE</name>
<dbReference type="AlphaFoldDB" id="A0A7Y1FDA8"/>
<sequence>MRFTSEFHTSLNAEQITFCALEAHWQSNPVKWKFWKRPPAQWKQLEAQLIEDYKQACLTLSDLQDAQTPGRKNARCKALKFGGLFSMIFFAGIFGLVANHFFNDGQANWMAAISAVMMGVGAVIALMSALIFGE</sequence>
<accession>A0A7Y1FDA8</accession>
<evidence type="ECO:0000256" key="1">
    <source>
        <dbReference type="SAM" id="Phobius"/>
    </source>
</evidence>
<dbReference type="Proteomes" id="UP000537729">
    <property type="component" value="Unassembled WGS sequence"/>
</dbReference>
<feature type="transmembrane region" description="Helical" evidence="1">
    <location>
        <begin position="108"/>
        <end position="132"/>
    </location>
</feature>
<feature type="transmembrane region" description="Helical" evidence="1">
    <location>
        <begin position="81"/>
        <end position="102"/>
    </location>
</feature>
<evidence type="ECO:0000313" key="2">
    <source>
        <dbReference type="EMBL" id="NMY13714.1"/>
    </source>
</evidence>
<reference evidence="2 3" key="1">
    <citation type="journal article" date="2020" name="Front. Microbiol.">
        <title>Genetic Organization of the aprX-lipA2 Operon Affects the Proteolytic Potential of Pseudomonas Species in Milk.</title>
        <authorList>
            <person name="Maier C."/>
            <person name="Huptas C."/>
            <person name="von Neubeck M."/>
            <person name="Scherer S."/>
            <person name="Wenning M."/>
            <person name="Lucking G."/>
        </authorList>
    </citation>
    <scope>NUCLEOTIDE SEQUENCE [LARGE SCALE GENOMIC DNA]</scope>
    <source>
        <strain evidence="2 3">DSM 16272</strain>
    </source>
</reference>
<comment type="caution">
    <text evidence="2">The sequence shown here is derived from an EMBL/GenBank/DDBJ whole genome shotgun (WGS) entry which is preliminary data.</text>
</comment>
<keyword evidence="1" id="KW-0472">Membrane</keyword>
<keyword evidence="1" id="KW-1133">Transmembrane helix</keyword>